<dbReference type="EMBL" id="CP013264">
    <property type="protein sequence ID" value="ALR21572.1"/>
    <property type="molecule type" value="Genomic_DNA"/>
</dbReference>
<keyword evidence="3" id="KW-1185">Reference proteome</keyword>
<accession>A0A0S3F1N6</accession>
<name>A0A0S3F1N6_9SPHN</name>
<gene>
    <name evidence="2" type="ORF">ATN00_15990</name>
</gene>
<evidence type="ECO:0000313" key="3">
    <source>
        <dbReference type="Proteomes" id="UP000056968"/>
    </source>
</evidence>
<protein>
    <submittedName>
        <fullName evidence="2">Uncharacterized protein</fullName>
    </submittedName>
</protein>
<feature type="region of interest" description="Disordered" evidence="1">
    <location>
        <begin position="87"/>
        <end position="120"/>
    </location>
</feature>
<organism evidence="2 3">
    <name type="scientific">Sphingobium baderi</name>
    <dbReference type="NCBI Taxonomy" id="1332080"/>
    <lineage>
        <taxon>Bacteria</taxon>
        <taxon>Pseudomonadati</taxon>
        <taxon>Pseudomonadota</taxon>
        <taxon>Alphaproteobacteria</taxon>
        <taxon>Sphingomonadales</taxon>
        <taxon>Sphingomonadaceae</taxon>
        <taxon>Sphingobium</taxon>
    </lineage>
</organism>
<dbReference type="KEGG" id="sbd:ATN00_15990"/>
<dbReference type="Proteomes" id="UP000056968">
    <property type="component" value="Chromosome"/>
</dbReference>
<evidence type="ECO:0000313" key="2">
    <source>
        <dbReference type="EMBL" id="ALR21572.1"/>
    </source>
</evidence>
<reference evidence="2 3" key="1">
    <citation type="submission" date="2015-11" db="EMBL/GenBank/DDBJ databases">
        <title>A Two-component Flavoprotein Monooxygenase System MeaXY Responsible for para-Hydroxylation of 2-Methyl-6-ethylaniline and 2,6-Diethylaniline in Sphingobium baderi DE-13.</title>
        <authorList>
            <person name="Cheng M."/>
            <person name="Meng Q."/>
            <person name="Yang Y."/>
            <person name="Chu C."/>
            <person name="Yan X."/>
            <person name="He J."/>
            <person name="Li S."/>
        </authorList>
    </citation>
    <scope>NUCLEOTIDE SEQUENCE [LARGE SCALE GENOMIC DNA]</scope>
    <source>
        <strain evidence="2 3">DE-13</strain>
    </source>
</reference>
<dbReference type="AlphaFoldDB" id="A0A0S3F1N6"/>
<sequence>MGWAKLSILATYGEAETIDDLLDVAEDCTAHELKMYSAMAIDPDGQTVVLHLDSEQYALLEQALLAEGARLELKDVGAILDSHYLNRDSALGDTPLGRSKGEQRLPTDVGVSGDDLGKTV</sequence>
<dbReference type="RefSeq" id="WP_062066285.1">
    <property type="nucleotide sequence ID" value="NZ_CP013264.1"/>
</dbReference>
<proteinExistence type="predicted"/>
<dbReference type="OrthoDB" id="8201432at2"/>
<evidence type="ECO:0000256" key="1">
    <source>
        <dbReference type="SAM" id="MobiDB-lite"/>
    </source>
</evidence>